<proteinExistence type="predicted"/>
<evidence type="ECO:0000313" key="2">
    <source>
        <dbReference type="Proteomes" id="UP001153636"/>
    </source>
</evidence>
<evidence type="ECO:0000313" key="1">
    <source>
        <dbReference type="EMBL" id="CAH1106894.1"/>
    </source>
</evidence>
<organism evidence="1 2">
    <name type="scientific">Psylliodes chrysocephalus</name>
    <dbReference type="NCBI Taxonomy" id="3402493"/>
    <lineage>
        <taxon>Eukaryota</taxon>
        <taxon>Metazoa</taxon>
        <taxon>Ecdysozoa</taxon>
        <taxon>Arthropoda</taxon>
        <taxon>Hexapoda</taxon>
        <taxon>Insecta</taxon>
        <taxon>Pterygota</taxon>
        <taxon>Neoptera</taxon>
        <taxon>Endopterygota</taxon>
        <taxon>Coleoptera</taxon>
        <taxon>Polyphaga</taxon>
        <taxon>Cucujiformia</taxon>
        <taxon>Chrysomeloidea</taxon>
        <taxon>Chrysomelidae</taxon>
        <taxon>Galerucinae</taxon>
        <taxon>Alticini</taxon>
        <taxon>Psylliodes</taxon>
    </lineage>
</organism>
<dbReference type="OrthoDB" id="6778620at2759"/>
<name>A0A9P0G976_9CUCU</name>
<keyword evidence="2" id="KW-1185">Reference proteome</keyword>
<reference evidence="1" key="1">
    <citation type="submission" date="2022-01" db="EMBL/GenBank/DDBJ databases">
        <authorList>
            <person name="King R."/>
        </authorList>
    </citation>
    <scope>NUCLEOTIDE SEQUENCE</scope>
</reference>
<dbReference type="EMBL" id="OV651814">
    <property type="protein sequence ID" value="CAH1106894.1"/>
    <property type="molecule type" value="Genomic_DNA"/>
</dbReference>
<protein>
    <submittedName>
        <fullName evidence="1">Uncharacterized protein</fullName>
    </submittedName>
</protein>
<sequence length="136" mass="15731">MIIFIPKTTWTWINAISAKKWNVHIKKAKEARRKYREDADSTEWTTSNICVSADLQKVIMLPRIDTFKQVLFTQRIIAFNESFVGVGKNQKSVGPAAVIWHEALAGRKKEEICSVLHKYLLSQRDVLTIKIWLDNC</sequence>
<accession>A0A9P0G976</accession>
<gene>
    <name evidence="1" type="ORF">PSYICH_LOCUS7269</name>
</gene>
<dbReference type="AlphaFoldDB" id="A0A9P0G976"/>
<dbReference type="Proteomes" id="UP001153636">
    <property type="component" value="Chromosome 2"/>
</dbReference>